<dbReference type="KEGG" id="led:BBK82_46895"/>
<organism evidence="1 2">
    <name type="scientific">Lentzea guizhouensis</name>
    <dbReference type="NCBI Taxonomy" id="1586287"/>
    <lineage>
        <taxon>Bacteria</taxon>
        <taxon>Bacillati</taxon>
        <taxon>Actinomycetota</taxon>
        <taxon>Actinomycetes</taxon>
        <taxon>Pseudonocardiales</taxon>
        <taxon>Pseudonocardiaceae</taxon>
        <taxon>Lentzea</taxon>
    </lineage>
</organism>
<gene>
    <name evidence="1" type="ORF">BBK82_46895</name>
</gene>
<proteinExistence type="predicted"/>
<dbReference type="OrthoDB" id="2570531at2"/>
<dbReference type="Proteomes" id="UP000093053">
    <property type="component" value="Chromosome"/>
</dbReference>
<dbReference type="EMBL" id="CP016793">
    <property type="protein sequence ID" value="ANZ42336.1"/>
    <property type="molecule type" value="Genomic_DNA"/>
</dbReference>
<evidence type="ECO:0008006" key="3">
    <source>
        <dbReference type="Google" id="ProtNLM"/>
    </source>
</evidence>
<reference evidence="1 2" key="1">
    <citation type="submission" date="2016-07" db="EMBL/GenBank/DDBJ databases">
        <title>Complete genome sequence of the Lentzea guizhouensis DHS C013.</title>
        <authorList>
            <person name="Cao C."/>
        </authorList>
    </citation>
    <scope>NUCLEOTIDE SEQUENCE [LARGE SCALE GENOMIC DNA]</scope>
    <source>
        <strain evidence="1 2">DHS C013</strain>
    </source>
</reference>
<sequence>MNDRLAWQALPLDVRAAVQAHTGVVVEAESSSAGRNSAFSASLRTADGLVFCKGGRTNSPQAFMHRNEALVNPLLPRELAPKLRWQVEQDGWLLLGFEHVPGRHADLTPNSADLPLVADAVRRIGAITAPTTDRRIADHWVTALGRENADGLAARAPQYMHGSTLVHSDLNPLNILITESAHVVDWAWWRTGAAWIDPAFVVVRLVAEGHDPAQAEEWAAAQFDAFRSAPTEAVTAFAASLVCLWERRFAGTDVTEAARRWAGFRTANGPRLREDPRAAND</sequence>
<evidence type="ECO:0000313" key="2">
    <source>
        <dbReference type="Proteomes" id="UP000093053"/>
    </source>
</evidence>
<protein>
    <recommendedName>
        <fullName evidence="3">Aminoglycoside phosphotransferase domain-containing protein</fullName>
    </recommendedName>
</protein>
<accession>A0A1B2HX94</accession>
<dbReference type="SUPFAM" id="SSF56112">
    <property type="entry name" value="Protein kinase-like (PK-like)"/>
    <property type="match status" value="1"/>
</dbReference>
<evidence type="ECO:0000313" key="1">
    <source>
        <dbReference type="EMBL" id="ANZ42336.1"/>
    </source>
</evidence>
<dbReference type="AlphaFoldDB" id="A0A1B2HX94"/>
<dbReference type="STRING" id="1586287.BBK82_46895"/>
<name>A0A1B2HX94_9PSEU</name>
<keyword evidence="2" id="KW-1185">Reference proteome</keyword>
<dbReference type="RefSeq" id="WP_065920666.1">
    <property type="nucleotide sequence ID" value="NZ_CP016793.1"/>
</dbReference>
<dbReference type="InterPro" id="IPR011009">
    <property type="entry name" value="Kinase-like_dom_sf"/>
</dbReference>